<protein>
    <submittedName>
        <fullName evidence="1">Uncharacterized protein</fullName>
    </submittedName>
</protein>
<sequence>MDDLRFWSFRTFDIFLHGSNHIPSFVLHLILDLPYPFNCIYRPRFAAGLSVKPFHLRLSPEHFFFAEGQCLGLHLCGVKSRLVTIYLGDYPYDSFFVLLREGKSIDIRDIRFGGFFVLVYLNLISKSYIRILFRSLLDAIETFDSLKTYGLSTYQGYFSIISRTYIHTNPLIYESSTSNLKMQLSSTFLFVTAAVLSTFSLVTATPMPCSDATRDLVLRGTLDPSACCSYGVCKGLVNVQGG</sequence>
<evidence type="ECO:0000313" key="2">
    <source>
        <dbReference type="Proteomes" id="UP000783213"/>
    </source>
</evidence>
<keyword evidence="2" id="KW-1185">Reference proteome</keyword>
<dbReference type="Proteomes" id="UP000783213">
    <property type="component" value="Unassembled WGS sequence"/>
</dbReference>
<comment type="caution">
    <text evidence="1">The sequence shown here is derived from an EMBL/GenBank/DDBJ whole genome shotgun (WGS) entry which is preliminary data.</text>
</comment>
<organism evidence="1 2">
    <name type="scientific">Botrytis deweyae</name>
    <dbReference type="NCBI Taxonomy" id="2478750"/>
    <lineage>
        <taxon>Eukaryota</taxon>
        <taxon>Fungi</taxon>
        <taxon>Dikarya</taxon>
        <taxon>Ascomycota</taxon>
        <taxon>Pezizomycotina</taxon>
        <taxon>Leotiomycetes</taxon>
        <taxon>Helotiales</taxon>
        <taxon>Sclerotiniaceae</taxon>
        <taxon>Botrytis</taxon>
    </lineage>
</organism>
<dbReference type="EMBL" id="RCSX01000002">
    <property type="protein sequence ID" value="KAF7938848.1"/>
    <property type="molecule type" value="Genomic_DNA"/>
</dbReference>
<accession>A0ABQ7J0S0</accession>
<evidence type="ECO:0000313" key="1">
    <source>
        <dbReference type="EMBL" id="KAF7938848.1"/>
    </source>
</evidence>
<gene>
    <name evidence="1" type="ORF">EAE98_001185</name>
</gene>
<name>A0ABQ7J0S0_9HELO</name>
<dbReference type="RefSeq" id="XP_038815069.1">
    <property type="nucleotide sequence ID" value="XM_038948803.1"/>
</dbReference>
<proteinExistence type="predicted"/>
<dbReference type="GeneID" id="62227959"/>
<reference evidence="1 2" key="1">
    <citation type="journal article" date="2020" name="Genome Biol. Evol.">
        <title>Comparative genomics of Sclerotiniaceae.</title>
        <authorList>
            <person name="Valero Jimenez C.A."/>
            <person name="Steentjes M."/>
            <person name="Scholten O.E."/>
            <person name="Van Kan J.A.L."/>
        </authorList>
    </citation>
    <scope>NUCLEOTIDE SEQUENCE [LARGE SCALE GENOMIC DNA]</scope>
    <source>
        <strain evidence="1 2">B1</strain>
    </source>
</reference>